<dbReference type="Gene3D" id="1.10.1240.50">
    <property type="match status" value="1"/>
</dbReference>
<dbReference type="Pfam" id="PF03432">
    <property type="entry name" value="Relaxase"/>
    <property type="match status" value="1"/>
</dbReference>
<keyword evidence="8" id="KW-1185">Reference proteome</keyword>
<evidence type="ECO:0000313" key="7">
    <source>
        <dbReference type="EMBL" id="RQH09599.1"/>
    </source>
</evidence>
<dbReference type="OrthoDB" id="279005at2"/>
<name>A0A3N6N0L1_9BURK</name>
<dbReference type="RefSeq" id="WP_124149005.1">
    <property type="nucleotide sequence ID" value="NZ_RQIS01000001.1"/>
</dbReference>
<evidence type="ECO:0000313" key="8">
    <source>
        <dbReference type="Proteomes" id="UP000272778"/>
    </source>
</evidence>
<proteinExistence type="predicted"/>
<evidence type="ECO:0000259" key="3">
    <source>
        <dbReference type="Pfam" id="PF16793"/>
    </source>
</evidence>
<evidence type="ECO:0000259" key="4">
    <source>
        <dbReference type="Pfam" id="PF18821"/>
    </source>
</evidence>
<dbReference type="Pfam" id="PF18821">
    <property type="entry name" value="LPD7"/>
    <property type="match status" value="1"/>
</dbReference>
<dbReference type="Pfam" id="PF22863">
    <property type="entry name" value="TraI_middle"/>
    <property type="match status" value="1"/>
</dbReference>
<feature type="domain" description="Large polyvalent protein-associated" evidence="4">
    <location>
        <begin position="468"/>
        <end position="540"/>
    </location>
</feature>
<feature type="compositionally biased region" description="Basic and acidic residues" evidence="1">
    <location>
        <begin position="191"/>
        <end position="203"/>
    </location>
</feature>
<dbReference type="Pfam" id="PF16793">
    <property type="entry name" value="RepB_primase"/>
    <property type="match status" value="1"/>
</dbReference>
<reference evidence="7 8" key="1">
    <citation type="submission" date="2018-11" db="EMBL/GenBank/DDBJ databases">
        <title>Paraburkholderia sp. DHOA04, isolated from soil.</title>
        <authorList>
            <person name="Gao Z.-H."/>
            <person name="Qiu L.-H."/>
            <person name="Fu J.-C."/>
        </authorList>
    </citation>
    <scope>NUCLEOTIDE SEQUENCE [LARGE SCALE GENOMIC DNA]</scope>
    <source>
        <strain evidence="7 8">DHOA04</strain>
    </source>
</reference>
<dbReference type="InterPro" id="IPR005094">
    <property type="entry name" value="Endonuclease_MobA/VirD2"/>
</dbReference>
<dbReference type="Pfam" id="PF22448">
    <property type="entry name" value="RepB_primase_C"/>
    <property type="match status" value="1"/>
</dbReference>
<feature type="domain" description="RepB/MobA-like C-terminal" evidence="5">
    <location>
        <begin position="776"/>
        <end position="819"/>
    </location>
</feature>
<evidence type="ECO:0000256" key="1">
    <source>
        <dbReference type="SAM" id="MobiDB-lite"/>
    </source>
</evidence>
<comment type="caution">
    <text evidence="7">The sequence shown here is derived from an EMBL/GenBank/DDBJ whole genome shotgun (WGS) entry which is preliminary data.</text>
</comment>
<feature type="compositionally biased region" description="Polar residues" evidence="1">
    <location>
        <begin position="178"/>
        <end position="190"/>
    </location>
</feature>
<evidence type="ECO:0000259" key="5">
    <source>
        <dbReference type="Pfam" id="PF22448"/>
    </source>
</evidence>
<feature type="domain" description="MobA/VirD2-like nuclease" evidence="2">
    <location>
        <begin position="34"/>
        <end position="160"/>
    </location>
</feature>
<dbReference type="Gene3D" id="3.30.70.1790">
    <property type="entry name" value="RepB DNA-primase, N-terminal domain"/>
    <property type="match status" value="1"/>
</dbReference>
<dbReference type="InterPro" id="IPR040677">
    <property type="entry name" value="LPD7"/>
</dbReference>
<feature type="region of interest" description="Disordered" evidence="1">
    <location>
        <begin position="176"/>
        <end position="203"/>
    </location>
</feature>
<feature type="domain" description="TraI-like middle" evidence="6">
    <location>
        <begin position="191"/>
        <end position="276"/>
    </location>
</feature>
<evidence type="ECO:0000259" key="2">
    <source>
        <dbReference type="Pfam" id="PF03432"/>
    </source>
</evidence>
<sequence>MIGKKISNPRRSASKAERISALAEYVRSPEAADSKEKCVYSGARGFTSDLPDVQALEMIALAEEATRSRDPVQHYVLSWREGEQPAAAQVEEAVTILLHELGLEQHQVIYGLHADSRNQHVHVLVNRVHPETLKCIEINRGFDIEVVHRAVARIEHTQGWQRERNGRYIVLPDGQLARSASEQKQSSEPNQQRRDMENRTGEKSVVRIAKENAGDVFRTATSWDELHSRLAAVNMRYQRTGSGAVIFVGEVAVKASSVDRAASLAKLEKRFGAFRPSDEATQRASLGNAERVTPQPVVPGLPAWEKYTAERQAHIKERSAARLELRCRHDAEREGMRKQNREARQELFASRDWVGRGVGLNALRSVLAAEQAAERASLFDRQAAERKQLTARLPAFPSLEEWLRQRQMSAVAAVWRYRADIPQEIIGDKPADDVPAAPANDIRAFRPRFSGKQVEYVRRDALDDLLFSHRASFVDCGSTIQVYAWKDERSTLAALQLAAQKWGSFSLQGSPDYKALCVRLAAEHGLRIKNPELQDAIERERDRLTRELVDARKSDRQRQFERYAAAVRADRYRITYIRTWPDGGRQPMVMGGRIDGYTVEEIGRRARYIDGLHELEYTPLSDERRHVVIHGMTREQARNFLIDGFKPAALVESSTDSFEAVVNVGELAENSDVVAISRVLNERYGDATPAKGILSHRAPEISGSSPGDWPGIRLRYAEHHICSKTGELIQELRARLVSARGEITQIQLPRTAATAADAYRVHRADLMTRQIRDALDISSIDAAIAVRLRVTGYTRAEVEHALMSERAGEEARDWDGYARWAADFAFGEVGNREAVRLDRYRERWLELEGRTSEQQMSRPPSSPRK</sequence>
<gene>
    <name evidence="7" type="ORF">D1Y85_00050</name>
</gene>
<dbReference type="AlphaFoldDB" id="A0A3N6N0L1"/>
<organism evidence="7 8">
    <name type="scientific">Paraburkholderia dinghuensis</name>
    <dbReference type="NCBI Taxonomy" id="2305225"/>
    <lineage>
        <taxon>Bacteria</taxon>
        <taxon>Pseudomonadati</taxon>
        <taxon>Pseudomonadota</taxon>
        <taxon>Betaproteobacteria</taxon>
        <taxon>Burkholderiales</taxon>
        <taxon>Burkholderiaceae</taxon>
        <taxon>Paraburkholderia</taxon>
    </lineage>
</organism>
<feature type="domain" description="RepB-like DNA primase" evidence="3">
    <location>
        <begin position="566"/>
        <end position="733"/>
    </location>
</feature>
<dbReference type="InterPro" id="IPR049751">
    <property type="entry name" value="TraI/MobA_relaxases"/>
</dbReference>
<accession>A0A3N6N0L1</accession>
<dbReference type="NCBIfam" id="NF041893">
    <property type="entry name" value="TraI_MobP_relax"/>
    <property type="match status" value="1"/>
</dbReference>
<dbReference type="InterPro" id="IPR054462">
    <property type="entry name" value="TraI_M"/>
</dbReference>
<dbReference type="InterPro" id="IPR039459">
    <property type="entry name" value="RepB-like_DNA_primase_dom"/>
</dbReference>
<evidence type="ECO:0000259" key="6">
    <source>
        <dbReference type="Pfam" id="PF22863"/>
    </source>
</evidence>
<protein>
    <submittedName>
        <fullName evidence="7">Mobilization protein</fullName>
    </submittedName>
</protein>
<dbReference type="EMBL" id="RQIS01000001">
    <property type="protein sequence ID" value="RQH09599.1"/>
    <property type="molecule type" value="Genomic_DNA"/>
</dbReference>
<dbReference type="Proteomes" id="UP000272778">
    <property type="component" value="Unassembled WGS sequence"/>
</dbReference>
<dbReference type="InterPro" id="IPR054366">
    <property type="entry name" value="RepB/MobA-like_C"/>
</dbReference>